<name>A0ABP0WGE5_9BRYO</name>
<dbReference type="InterPro" id="IPR007696">
    <property type="entry name" value="DNA_mismatch_repair_MutS_core"/>
</dbReference>
<dbReference type="Pfam" id="PF05192">
    <property type="entry name" value="MutS_III"/>
    <property type="match status" value="1"/>
</dbReference>
<reference evidence="6" key="1">
    <citation type="submission" date="2024-02" db="EMBL/GenBank/DDBJ databases">
        <authorList>
            <consortium name="ELIXIR-Norway"/>
            <consortium name="Elixir Norway"/>
        </authorList>
    </citation>
    <scope>NUCLEOTIDE SEQUENCE</scope>
</reference>
<accession>A0ABP0WGE5</accession>
<keyword evidence="4" id="KW-0234">DNA repair</keyword>
<organism evidence="6 7">
    <name type="scientific">Sphagnum jensenii</name>
    <dbReference type="NCBI Taxonomy" id="128206"/>
    <lineage>
        <taxon>Eukaryota</taxon>
        <taxon>Viridiplantae</taxon>
        <taxon>Streptophyta</taxon>
        <taxon>Embryophyta</taxon>
        <taxon>Bryophyta</taxon>
        <taxon>Sphagnophytina</taxon>
        <taxon>Sphagnopsida</taxon>
        <taxon>Sphagnales</taxon>
        <taxon>Sphagnaceae</taxon>
        <taxon>Sphagnum</taxon>
    </lineage>
</organism>
<evidence type="ECO:0000256" key="3">
    <source>
        <dbReference type="ARBA" id="ARBA00023125"/>
    </source>
</evidence>
<protein>
    <recommendedName>
        <fullName evidence="5">DNA mismatch repair proteins mutS family domain-containing protein</fullName>
    </recommendedName>
</protein>
<evidence type="ECO:0000256" key="1">
    <source>
        <dbReference type="ARBA" id="ARBA00022741"/>
    </source>
</evidence>
<dbReference type="PROSITE" id="PS00486">
    <property type="entry name" value="DNA_MISMATCH_REPAIR_2"/>
    <property type="match status" value="1"/>
</dbReference>
<dbReference type="Pfam" id="PF00488">
    <property type="entry name" value="MutS_V"/>
    <property type="match status" value="1"/>
</dbReference>
<dbReference type="InterPro" id="IPR045076">
    <property type="entry name" value="MutS"/>
</dbReference>
<keyword evidence="2" id="KW-0067">ATP-binding</keyword>
<gene>
    <name evidence="6" type="ORF">CSSPJE1EN1_LOCUS10058</name>
</gene>
<keyword evidence="3" id="KW-0238">DNA-binding</keyword>
<evidence type="ECO:0000313" key="6">
    <source>
        <dbReference type="EMBL" id="CAK9264580.1"/>
    </source>
</evidence>
<dbReference type="SUPFAM" id="SSF48334">
    <property type="entry name" value="DNA repair protein MutS, domain III"/>
    <property type="match status" value="1"/>
</dbReference>
<dbReference type="InterPro" id="IPR017261">
    <property type="entry name" value="DNA_mismatch_repair_MutS/MSH"/>
</dbReference>
<dbReference type="Proteomes" id="UP001497444">
    <property type="component" value="Chromosome 16"/>
</dbReference>
<dbReference type="PANTHER" id="PTHR11361">
    <property type="entry name" value="DNA MISMATCH REPAIR PROTEIN MUTS FAMILY MEMBER"/>
    <property type="match status" value="1"/>
</dbReference>
<dbReference type="InterPro" id="IPR027417">
    <property type="entry name" value="P-loop_NTPase"/>
</dbReference>
<evidence type="ECO:0000256" key="4">
    <source>
        <dbReference type="ARBA" id="ARBA00023204"/>
    </source>
</evidence>
<keyword evidence="4" id="KW-0227">DNA damage</keyword>
<sequence length="661" mass="72204">MGSMSSVGVSMGEARTFSWSAWDSGHTGVLSRHQQNLGQHGLLASLLMSLGKLPDVQRGITRIFLRTATAAEIVTVIQALVTAAKQLRCLQFTKGEENDRMNVEEGPKGVRSPLLQRLIATASSMTMSEHAAQLLLALNTDAAASGDKPNLFLCEGGMFPAKCRVAIKAAEQQLDDFLPSLRKLLRMPRLEFLSVAGTTHLEEVPAAQKVPADWIKVNSTKKANLFHPPEVLATLYRLVLANEELKVACGQAWDAFLVEFAAYYVDFRAAVQSLAALDCLHSLALVAQNQAHVGITVVDQFLCMKAKMLRFSVCINQVLESTLQDGFVPNDTVLHSDQEGCQIITGPNLGGKSCYIRQVALIAIMAQIGSYVPAASAKMHVVDAVFTQMGDSDTIQKGSSTFFEELSEASEILQRATSRSLVIIDELGRGTSTHDGVALASATLQHLLKETQCLTLFMTHYLKIAELKTTFSGEVGTYFVSYMTKDSLVNKNSLPKTNEVEQQPDSREDTTQRITFLYKLVPGVASRSFGLHVARLAWIPETCVVQAAAMATKLEMEVSARENTTSTNPGKLSLQEKTQGEVEINGSERNNRFDNCMSQVGNLDITRDTIAKDYLSRAYTDQLGSIFLLLETLADHGSLDHALSALNLAQNQAKSFLEEFS</sequence>
<dbReference type="SMART" id="SM00533">
    <property type="entry name" value="MUTSd"/>
    <property type="match status" value="1"/>
</dbReference>
<dbReference type="Gene3D" id="1.10.1420.10">
    <property type="match status" value="2"/>
</dbReference>
<dbReference type="PANTHER" id="PTHR11361:SF122">
    <property type="entry name" value="DNA MISMATCH REPAIR PROTEIN MSH3"/>
    <property type="match status" value="1"/>
</dbReference>
<feature type="domain" description="DNA mismatch repair proteins mutS family" evidence="5">
    <location>
        <begin position="420"/>
        <end position="436"/>
    </location>
</feature>
<dbReference type="EMBL" id="OZ020111">
    <property type="protein sequence ID" value="CAK9264580.1"/>
    <property type="molecule type" value="Genomic_DNA"/>
</dbReference>
<keyword evidence="1" id="KW-0547">Nucleotide-binding</keyword>
<dbReference type="InterPro" id="IPR036187">
    <property type="entry name" value="DNA_mismatch_repair_MutS_sf"/>
</dbReference>
<dbReference type="InterPro" id="IPR000432">
    <property type="entry name" value="DNA_mismatch_repair_MutS_C"/>
</dbReference>
<proteinExistence type="predicted"/>
<evidence type="ECO:0000256" key="2">
    <source>
        <dbReference type="ARBA" id="ARBA00022840"/>
    </source>
</evidence>
<dbReference type="PIRSF" id="PIRSF037677">
    <property type="entry name" value="DNA_mis_repair_Msh6"/>
    <property type="match status" value="1"/>
</dbReference>
<evidence type="ECO:0000313" key="7">
    <source>
        <dbReference type="Proteomes" id="UP001497444"/>
    </source>
</evidence>
<keyword evidence="7" id="KW-1185">Reference proteome</keyword>
<dbReference type="Gene3D" id="3.40.50.300">
    <property type="entry name" value="P-loop containing nucleotide triphosphate hydrolases"/>
    <property type="match status" value="1"/>
</dbReference>
<dbReference type="SMART" id="SM00534">
    <property type="entry name" value="MUTSac"/>
    <property type="match status" value="1"/>
</dbReference>
<dbReference type="SUPFAM" id="SSF52540">
    <property type="entry name" value="P-loop containing nucleoside triphosphate hydrolases"/>
    <property type="match status" value="1"/>
</dbReference>
<evidence type="ECO:0000259" key="5">
    <source>
        <dbReference type="PROSITE" id="PS00486"/>
    </source>
</evidence>